<sequence>MAEKSRDKGIVHGLLEELADLEVHYRGGWTFSDCAVGNESELQLCLRKGTDIEAKSDGLTPLDEAAILGYRDPILKGDSTYTMAHCNNILANSNTSKCSASGRSVFRRKP</sequence>
<accession>A0A2B7XRN7</accession>
<evidence type="ECO:0000313" key="1">
    <source>
        <dbReference type="EMBL" id="PGH11640.1"/>
    </source>
</evidence>
<evidence type="ECO:0000313" key="2">
    <source>
        <dbReference type="Proteomes" id="UP000223968"/>
    </source>
</evidence>
<organism evidence="1 2">
    <name type="scientific">Helicocarpus griseus UAMH5409</name>
    <dbReference type="NCBI Taxonomy" id="1447875"/>
    <lineage>
        <taxon>Eukaryota</taxon>
        <taxon>Fungi</taxon>
        <taxon>Dikarya</taxon>
        <taxon>Ascomycota</taxon>
        <taxon>Pezizomycotina</taxon>
        <taxon>Eurotiomycetes</taxon>
        <taxon>Eurotiomycetidae</taxon>
        <taxon>Onygenales</taxon>
        <taxon>Ajellomycetaceae</taxon>
        <taxon>Helicocarpus</taxon>
    </lineage>
</organism>
<dbReference type="Proteomes" id="UP000223968">
    <property type="component" value="Unassembled WGS sequence"/>
</dbReference>
<protein>
    <submittedName>
        <fullName evidence="1">Uncharacterized protein</fullName>
    </submittedName>
</protein>
<comment type="caution">
    <text evidence="1">The sequence shown here is derived from an EMBL/GenBank/DDBJ whole genome shotgun (WGS) entry which is preliminary data.</text>
</comment>
<gene>
    <name evidence="1" type="ORF">AJ79_04780</name>
</gene>
<dbReference type="Gene3D" id="1.25.40.20">
    <property type="entry name" value="Ankyrin repeat-containing domain"/>
    <property type="match status" value="1"/>
</dbReference>
<name>A0A2B7XRN7_9EURO</name>
<dbReference type="InterPro" id="IPR036770">
    <property type="entry name" value="Ankyrin_rpt-contain_sf"/>
</dbReference>
<dbReference type="AlphaFoldDB" id="A0A2B7XRN7"/>
<keyword evidence="2" id="KW-1185">Reference proteome</keyword>
<dbReference type="EMBL" id="PDNB01000070">
    <property type="protein sequence ID" value="PGH11640.1"/>
    <property type="molecule type" value="Genomic_DNA"/>
</dbReference>
<reference evidence="1 2" key="1">
    <citation type="submission" date="2017-10" db="EMBL/GenBank/DDBJ databases">
        <title>Comparative genomics in systemic dimorphic fungi from Ajellomycetaceae.</title>
        <authorList>
            <person name="Munoz J.F."/>
            <person name="Mcewen J.G."/>
            <person name="Clay O.K."/>
            <person name="Cuomo C.A."/>
        </authorList>
    </citation>
    <scope>NUCLEOTIDE SEQUENCE [LARGE SCALE GENOMIC DNA]</scope>
    <source>
        <strain evidence="1 2">UAMH5409</strain>
    </source>
</reference>
<proteinExistence type="predicted"/>